<reference evidence="2 3" key="1">
    <citation type="submission" date="2018-08" db="EMBL/GenBank/DDBJ databases">
        <title>Acidipila sp. 4G-K13, an acidobacterium isolated from forest soil.</title>
        <authorList>
            <person name="Gao Z.-H."/>
            <person name="Qiu L.-H."/>
        </authorList>
    </citation>
    <scope>NUCLEOTIDE SEQUENCE [LARGE SCALE GENOMIC DNA]</scope>
    <source>
        <strain evidence="2 3">4G-K13</strain>
    </source>
</reference>
<dbReference type="EMBL" id="QVQT01000007">
    <property type="protein sequence ID" value="RFU15159.1"/>
    <property type="molecule type" value="Genomic_DNA"/>
</dbReference>
<comment type="caution">
    <text evidence="2">The sequence shown here is derived from an EMBL/GenBank/DDBJ whole genome shotgun (WGS) entry which is preliminary data.</text>
</comment>
<feature type="domain" description="Glutaredoxin" evidence="1">
    <location>
        <begin position="4"/>
        <end position="61"/>
    </location>
</feature>
<dbReference type="Gene3D" id="3.40.30.10">
    <property type="entry name" value="Glutaredoxin"/>
    <property type="match status" value="1"/>
</dbReference>
<evidence type="ECO:0000313" key="2">
    <source>
        <dbReference type="EMBL" id="RFU15159.1"/>
    </source>
</evidence>
<dbReference type="PANTHER" id="PTHR34386">
    <property type="entry name" value="GLUTAREDOXIN"/>
    <property type="match status" value="1"/>
</dbReference>
<dbReference type="PROSITE" id="PS51354">
    <property type="entry name" value="GLUTAREDOXIN_2"/>
    <property type="match status" value="1"/>
</dbReference>
<dbReference type="GO" id="GO:0045454">
    <property type="term" value="P:cell redox homeostasis"/>
    <property type="evidence" value="ECO:0007669"/>
    <property type="project" value="TreeGrafter"/>
</dbReference>
<proteinExistence type="predicted"/>
<dbReference type="Proteomes" id="UP000264702">
    <property type="component" value="Unassembled WGS sequence"/>
</dbReference>
<gene>
    <name evidence="2" type="ORF">D0Y96_18670</name>
</gene>
<accession>A0A372IK90</accession>
<dbReference type="RefSeq" id="WP_117303034.1">
    <property type="nucleotide sequence ID" value="NZ_QVQT02000007.1"/>
</dbReference>
<dbReference type="GO" id="GO:0009055">
    <property type="term" value="F:electron transfer activity"/>
    <property type="evidence" value="ECO:0007669"/>
    <property type="project" value="TreeGrafter"/>
</dbReference>
<dbReference type="OrthoDB" id="9795531at2"/>
<dbReference type="Pfam" id="PF00462">
    <property type="entry name" value="Glutaredoxin"/>
    <property type="match status" value="1"/>
</dbReference>
<dbReference type="CDD" id="cd02976">
    <property type="entry name" value="NrdH"/>
    <property type="match status" value="1"/>
</dbReference>
<dbReference type="AlphaFoldDB" id="A0A372IK90"/>
<evidence type="ECO:0000313" key="3">
    <source>
        <dbReference type="Proteomes" id="UP000264702"/>
    </source>
</evidence>
<dbReference type="InterPro" id="IPR002109">
    <property type="entry name" value="Glutaredoxin"/>
</dbReference>
<evidence type="ECO:0000259" key="1">
    <source>
        <dbReference type="Pfam" id="PF00462"/>
    </source>
</evidence>
<protein>
    <submittedName>
        <fullName evidence="2">Glutaredoxin family protein</fullName>
    </submittedName>
</protein>
<dbReference type="SUPFAM" id="SSF52833">
    <property type="entry name" value="Thioredoxin-like"/>
    <property type="match status" value="1"/>
</dbReference>
<keyword evidence="3" id="KW-1185">Reference proteome</keyword>
<dbReference type="InterPro" id="IPR051548">
    <property type="entry name" value="Grx-like_ET"/>
</dbReference>
<dbReference type="PANTHER" id="PTHR34386:SF1">
    <property type="entry name" value="GLUTAREDOXIN-LIKE PROTEIN NRDH"/>
    <property type="match status" value="1"/>
</dbReference>
<sequence length="76" mass="8518">MKRIILYSQPGCPPCFAAKNFLKAQQVEFEYRDVVADPAALRELTELNSRSTPTIVVDGEVMIGFDPERLTSMLAK</sequence>
<organism evidence="2 3">
    <name type="scientific">Paracidobacterium acidisoli</name>
    <dbReference type="NCBI Taxonomy" id="2303751"/>
    <lineage>
        <taxon>Bacteria</taxon>
        <taxon>Pseudomonadati</taxon>
        <taxon>Acidobacteriota</taxon>
        <taxon>Terriglobia</taxon>
        <taxon>Terriglobales</taxon>
        <taxon>Acidobacteriaceae</taxon>
        <taxon>Paracidobacterium</taxon>
    </lineage>
</organism>
<name>A0A372IK90_9BACT</name>
<dbReference type="InterPro" id="IPR036249">
    <property type="entry name" value="Thioredoxin-like_sf"/>
</dbReference>